<dbReference type="AlphaFoldDB" id="A0AAE1NJK8"/>
<accession>A0AAE1NJK8</accession>
<evidence type="ECO:0000313" key="1">
    <source>
        <dbReference type="EMBL" id="KAK4291240.1"/>
    </source>
</evidence>
<evidence type="ECO:0000313" key="2">
    <source>
        <dbReference type="Proteomes" id="UP001292094"/>
    </source>
</evidence>
<reference evidence="1" key="1">
    <citation type="submission" date="2023-11" db="EMBL/GenBank/DDBJ databases">
        <title>Genome assemblies of two species of porcelain crab, Petrolisthes cinctipes and Petrolisthes manimaculis (Anomura: Porcellanidae).</title>
        <authorList>
            <person name="Angst P."/>
        </authorList>
    </citation>
    <scope>NUCLEOTIDE SEQUENCE</scope>
    <source>
        <strain evidence="1">PB745_02</strain>
        <tissue evidence="1">Gill</tissue>
    </source>
</reference>
<sequence length="146" mass="16841">MGPAFRCSEEGNFLAKPNHCSQKQPKYMLKKIGGVSMILVKSTGEKYTLHPVHIRKYFELTPASTWKELRTSNPADEFFVRYLPVCPPSMRPKVANKHDPITHCYNDIMIHKKDLSALNRNINATIARMWDPNRELLVPLVNKFQC</sequence>
<keyword evidence="2" id="KW-1185">Reference proteome</keyword>
<organism evidence="1 2">
    <name type="scientific">Petrolisthes manimaculis</name>
    <dbReference type="NCBI Taxonomy" id="1843537"/>
    <lineage>
        <taxon>Eukaryota</taxon>
        <taxon>Metazoa</taxon>
        <taxon>Ecdysozoa</taxon>
        <taxon>Arthropoda</taxon>
        <taxon>Crustacea</taxon>
        <taxon>Multicrustacea</taxon>
        <taxon>Malacostraca</taxon>
        <taxon>Eumalacostraca</taxon>
        <taxon>Eucarida</taxon>
        <taxon>Decapoda</taxon>
        <taxon>Pleocyemata</taxon>
        <taxon>Anomura</taxon>
        <taxon>Galatheoidea</taxon>
        <taxon>Porcellanidae</taxon>
        <taxon>Petrolisthes</taxon>
    </lineage>
</organism>
<dbReference type="SUPFAM" id="SSF64484">
    <property type="entry name" value="beta and beta-prime subunits of DNA dependent RNA-polymerase"/>
    <property type="match status" value="1"/>
</dbReference>
<dbReference type="EMBL" id="JAWZYT010005213">
    <property type="protein sequence ID" value="KAK4291240.1"/>
    <property type="molecule type" value="Genomic_DNA"/>
</dbReference>
<dbReference type="Proteomes" id="UP001292094">
    <property type="component" value="Unassembled WGS sequence"/>
</dbReference>
<comment type="caution">
    <text evidence="1">The sequence shown here is derived from an EMBL/GenBank/DDBJ whole genome shotgun (WGS) entry which is preliminary data.</text>
</comment>
<name>A0AAE1NJK8_9EUCA</name>
<protein>
    <submittedName>
        <fullName evidence="1">Uncharacterized protein</fullName>
    </submittedName>
</protein>
<proteinExistence type="predicted"/>
<gene>
    <name evidence="1" type="ORF">Pmani_035925</name>
</gene>